<evidence type="ECO:0000256" key="14">
    <source>
        <dbReference type="ARBA" id="ARBA00023152"/>
    </source>
</evidence>
<keyword evidence="15 21" id="KW-0670">Pyruvate</keyword>
<dbReference type="GO" id="GO:0006950">
    <property type="term" value="P:response to stress"/>
    <property type="evidence" value="ECO:0007669"/>
    <property type="project" value="UniProtKB-ARBA"/>
</dbReference>
<keyword evidence="9" id="KW-0547">Nucleotide-binding</keyword>
<dbReference type="SUPFAM" id="SSF51621">
    <property type="entry name" value="Phosphoenolpyruvate/pyruvate domain"/>
    <property type="match status" value="1"/>
</dbReference>
<dbReference type="Proteomes" id="UP000244792">
    <property type="component" value="Chromosome"/>
</dbReference>
<dbReference type="AlphaFoldDB" id="A0A2R4W148"/>
<comment type="cofactor">
    <cofactor evidence="2">
        <name>K(+)</name>
        <dbReference type="ChEBI" id="CHEBI:29103"/>
    </cofactor>
</comment>
<dbReference type="SUPFAM" id="SSF52009">
    <property type="entry name" value="Phosphohistidine domain"/>
    <property type="match status" value="1"/>
</dbReference>
<dbReference type="InterPro" id="IPR008279">
    <property type="entry name" value="PEP-util_enz_mobile_dom"/>
</dbReference>
<dbReference type="GO" id="GO:0000287">
    <property type="term" value="F:magnesium ion binding"/>
    <property type="evidence" value="ECO:0007669"/>
    <property type="project" value="UniProtKB-UniRule"/>
</dbReference>
<evidence type="ECO:0000256" key="5">
    <source>
        <dbReference type="ARBA" id="ARBA00008663"/>
    </source>
</evidence>
<comment type="pathway">
    <text evidence="3 17">Carbohydrate degradation; glycolysis; pyruvate from D-glyceraldehyde 3-phosphate: step 5/5.</text>
</comment>
<dbReference type="FunFam" id="2.40.33.10:FF:000001">
    <property type="entry name" value="Pyruvate kinase"/>
    <property type="match status" value="1"/>
</dbReference>
<comment type="cofactor">
    <cofactor evidence="1">
        <name>Mg(2+)</name>
        <dbReference type="ChEBI" id="CHEBI:18420"/>
    </cofactor>
</comment>
<dbReference type="GO" id="GO:0030955">
    <property type="term" value="F:potassium ion binding"/>
    <property type="evidence" value="ECO:0007669"/>
    <property type="project" value="UniProtKB-UniRule"/>
</dbReference>
<reference evidence="21 22" key="1">
    <citation type="submission" date="2017-04" db="EMBL/GenBank/DDBJ databases">
        <title>Genomic insights into metabolism of Thermodesulfobium acidiphilum.</title>
        <authorList>
            <person name="Toshchakov S.V."/>
            <person name="Frolov E.N."/>
            <person name="Kublanov I.V."/>
            <person name="Samarov N.I."/>
            <person name="Novikov A."/>
            <person name="Lebedinsky A.V."/>
            <person name="Bonch-Osmolovskaya E.A."/>
            <person name="Chernyh N.A."/>
        </authorList>
    </citation>
    <scope>NUCLEOTIDE SEQUENCE [LARGE SCALE GENOMIC DNA]</scope>
    <source>
        <strain evidence="21 22">3127-1</strain>
    </source>
</reference>
<dbReference type="Pfam" id="PF00391">
    <property type="entry name" value="PEP-utilizers"/>
    <property type="match status" value="1"/>
</dbReference>
<comment type="similarity">
    <text evidence="5 17">Belongs to the pyruvate kinase family.</text>
</comment>
<keyword evidence="11" id="KW-0067">ATP-binding</keyword>
<dbReference type="InterPro" id="IPR011037">
    <property type="entry name" value="Pyrv_Knase-like_insert_dom_sf"/>
</dbReference>
<keyword evidence="7 17" id="KW-0808">Transferase</keyword>
<dbReference type="PRINTS" id="PR01050">
    <property type="entry name" value="PYRUVTKNASE"/>
</dbReference>
<protein>
    <recommendedName>
        <fullName evidence="6 16">Pyruvate kinase</fullName>
        <ecNumber evidence="6 16">2.7.1.40</ecNumber>
    </recommendedName>
</protein>
<dbReference type="InterPro" id="IPR036637">
    <property type="entry name" value="Phosphohistidine_dom_sf"/>
</dbReference>
<evidence type="ECO:0000256" key="15">
    <source>
        <dbReference type="ARBA" id="ARBA00023317"/>
    </source>
</evidence>
<evidence type="ECO:0000256" key="1">
    <source>
        <dbReference type="ARBA" id="ARBA00001946"/>
    </source>
</evidence>
<organism evidence="21 22">
    <name type="scientific">Thermodesulfobium acidiphilum</name>
    <dbReference type="NCBI Taxonomy" id="1794699"/>
    <lineage>
        <taxon>Bacteria</taxon>
        <taxon>Pseudomonadati</taxon>
        <taxon>Thermodesulfobiota</taxon>
        <taxon>Thermodesulfobiia</taxon>
        <taxon>Thermodesulfobiales</taxon>
        <taxon>Thermodesulfobiaceae</taxon>
        <taxon>Thermodesulfobium</taxon>
    </lineage>
</organism>
<dbReference type="Gene3D" id="2.40.33.10">
    <property type="entry name" value="PK beta-barrel domain-like"/>
    <property type="match status" value="1"/>
</dbReference>
<keyword evidence="22" id="KW-1185">Reference proteome</keyword>
<evidence type="ECO:0000256" key="10">
    <source>
        <dbReference type="ARBA" id="ARBA00022777"/>
    </source>
</evidence>
<dbReference type="UniPathway" id="UPA00109">
    <property type="reaction ID" value="UER00188"/>
</dbReference>
<evidence type="ECO:0000256" key="16">
    <source>
        <dbReference type="NCBIfam" id="TIGR01064"/>
    </source>
</evidence>
<evidence type="ECO:0000259" key="18">
    <source>
        <dbReference type="Pfam" id="PF00224"/>
    </source>
</evidence>
<evidence type="ECO:0000313" key="22">
    <source>
        <dbReference type="Proteomes" id="UP000244792"/>
    </source>
</evidence>
<evidence type="ECO:0000256" key="11">
    <source>
        <dbReference type="ARBA" id="ARBA00022840"/>
    </source>
</evidence>
<dbReference type="NCBIfam" id="NF004491">
    <property type="entry name" value="PRK05826.1"/>
    <property type="match status" value="1"/>
</dbReference>
<dbReference type="GO" id="GO:0016301">
    <property type="term" value="F:kinase activity"/>
    <property type="evidence" value="ECO:0007669"/>
    <property type="project" value="UniProtKB-KW"/>
</dbReference>
<keyword evidence="10 17" id="KW-0418">Kinase</keyword>
<dbReference type="EC" id="2.7.1.40" evidence="6 16"/>
<keyword evidence="13" id="KW-0630">Potassium</keyword>
<evidence type="ECO:0000313" key="21">
    <source>
        <dbReference type="EMBL" id="AWB10537.1"/>
    </source>
</evidence>
<evidence type="ECO:0000259" key="20">
    <source>
        <dbReference type="Pfam" id="PF02887"/>
    </source>
</evidence>
<evidence type="ECO:0000256" key="3">
    <source>
        <dbReference type="ARBA" id="ARBA00004997"/>
    </source>
</evidence>
<comment type="similarity">
    <text evidence="4">In the C-terminal section; belongs to the PEP-utilizing enzyme family.</text>
</comment>
<dbReference type="InterPro" id="IPR015806">
    <property type="entry name" value="Pyrv_Knase_insert_dom_sf"/>
</dbReference>
<dbReference type="Gene3D" id="3.40.1380.20">
    <property type="entry name" value="Pyruvate kinase, C-terminal domain"/>
    <property type="match status" value="1"/>
</dbReference>
<dbReference type="NCBIfam" id="TIGR01064">
    <property type="entry name" value="pyruv_kin"/>
    <property type="match status" value="1"/>
</dbReference>
<keyword evidence="12 17" id="KW-0460">Magnesium</keyword>
<dbReference type="InterPro" id="IPR001697">
    <property type="entry name" value="Pyr_Knase"/>
</dbReference>
<evidence type="ECO:0000256" key="4">
    <source>
        <dbReference type="ARBA" id="ARBA00006237"/>
    </source>
</evidence>
<evidence type="ECO:0000256" key="12">
    <source>
        <dbReference type="ARBA" id="ARBA00022842"/>
    </source>
</evidence>
<dbReference type="InterPro" id="IPR040442">
    <property type="entry name" value="Pyrv_kinase-like_dom_sf"/>
</dbReference>
<feature type="domain" description="Pyruvate kinase C-terminal" evidence="20">
    <location>
        <begin position="380"/>
        <end position="493"/>
    </location>
</feature>
<evidence type="ECO:0000256" key="7">
    <source>
        <dbReference type="ARBA" id="ARBA00022679"/>
    </source>
</evidence>
<comment type="catalytic activity">
    <reaction evidence="17">
        <text>pyruvate + ATP = phosphoenolpyruvate + ADP + H(+)</text>
        <dbReference type="Rhea" id="RHEA:18157"/>
        <dbReference type="ChEBI" id="CHEBI:15361"/>
        <dbReference type="ChEBI" id="CHEBI:15378"/>
        <dbReference type="ChEBI" id="CHEBI:30616"/>
        <dbReference type="ChEBI" id="CHEBI:58702"/>
        <dbReference type="ChEBI" id="CHEBI:456216"/>
        <dbReference type="EC" id="2.7.1.40"/>
    </reaction>
</comment>
<proteinExistence type="inferred from homology"/>
<feature type="domain" description="Pyruvate kinase barrel" evidence="18">
    <location>
        <begin position="27"/>
        <end position="347"/>
    </location>
</feature>
<dbReference type="GO" id="GO:0005524">
    <property type="term" value="F:ATP binding"/>
    <property type="evidence" value="ECO:0007669"/>
    <property type="project" value="UniProtKB-KW"/>
</dbReference>
<keyword evidence="8" id="KW-0479">Metal-binding</keyword>
<dbReference type="Gene3D" id="3.50.30.10">
    <property type="entry name" value="Phosphohistidine domain"/>
    <property type="match status" value="1"/>
</dbReference>
<dbReference type="InterPro" id="IPR015795">
    <property type="entry name" value="Pyrv_Knase_C"/>
</dbReference>
<dbReference type="KEGG" id="taci:TDSAC_1194"/>
<evidence type="ECO:0000256" key="9">
    <source>
        <dbReference type="ARBA" id="ARBA00022741"/>
    </source>
</evidence>
<dbReference type="Pfam" id="PF00224">
    <property type="entry name" value="PK"/>
    <property type="match status" value="1"/>
</dbReference>
<dbReference type="InterPro" id="IPR015813">
    <property type="entry name" value="Pyrv/PenolPyrv_kinase-like_dom"/>
</dbReference>
<keyword evidence="14 17" id="KW-0324">Glycolysis</keyword>
<dbReference type="Gene3D" id="3.20.20.60">
    <property type="entry name" value="Phosphoenolpyruvate-binding domains"/>
    <property type="match status" value="1"/>
</dbReference>
<accession>A0A2R4W148</accession>
<dbReference type="GO" id="GO:0004743">
    <property type="term" value="F:pyruvate kinase activity"/>
    <property type="evidence" value="ECO:0007669"/>
    <property type="project" value="UniProtKB-UniRule"/>
</dbReference>
<dbReference type="InterPro" id="IPR015793">
    <property type="entry name" value="Pyrv_Knase_brl"/>
</dbReference>
<dbReference type="EMBL" id="CP020921">
    <property type="protein sequence ID" value="AWB10537.1"/>
    <property type="molecule type" value="Genomic_DNA"/>
</dbReference>
<gene>
    <name evidence="21" type="ORF">TDSAC_1194</name>
</gene>
<dbReference type="FunFam" id="3.20.20.60:FF:000001">
    <property type="entry name" value="Pyruvate kinase"/>
    <property type="match status" value="1"/>
</dbReference>
<dbReference type="SUPFAM" id="SSF52935">
    <property type="entry name" value="PK C-terminal domain-like"/>
    <property type="match status" value="1"/>
</dbReference>
<evidence type="ECO:0000259" key="19">
    <source>
        <dbReference type="Pfam" id="PF00391"/>
    </source>
</evidence>
<dbReference type="NCBIfam" id="NF004978">
    <property type="entry name" value="PRK06354.1"/>
    <property type="match status" value="1"/>
</dbReference>
<evidence type="ECO:0000256" key="6">
    <source>
        <dbReference type="ARBA" id="ARBA00012142"/>
    </source>
</evidence>
<name>A0A2R4W148_THEAF</name>
<evidence type="ECO:0000256" key="17">
    <source>
        <dbReference type="RuleBase" id="RU000504"/>
    </source>
</evidence>
<dbReference type="SUPFAM" id="SSF50800">
    <property type="entry name" value="PK beta-barrel domain-like"/>
    <property type="match status" value="1"/>
</dbReference>
<dbReference type="PANTHER" id="PTHR11817">
    <property type="entry name" value="PYRUVATE KINASE"/>
    <property type="match status" value="1"/>
</dbReference>
<sequence length="608" mass="66816">MLVTRYLKAVIIIIKYIKIYSKGESMIRKTKIICTLGPSTDDPEILYNFVKNGMDVARLNFSHGDYEDHFRRIQMVREASKELKREVALMLDTKGPEIRVGKFKSGSVQLKKGQKFVLTAEEIEGNEEIVSVTYPDLIKKIKRGNVIVLSDGLISLQVEDTDDKNIYTTVMNNGILKDHKRVAVPGVFLDMQFLSEKDINDIKFGIENEMDFIAASFVQNASNILEIRRVLEENNSNMDIIAKIENRFGIDNIDEILKVADGIMVARGDMGIEIPNEDVPLIQKELIKKANKIGKPVITATQMLESMINNPHPTRAEASDVANAILDGTDAVMLSGETAAGNYPLEAMEMMARIALKTEMSLDYKVIFLSKGLNQKTTTDAISHATVQISHELDAAAIVSITQSGYTAKMVSKYRPNAFIIGVSPDIRMVRKMKLIWGVYPIKCERTNNIEEMVLEAISKSTASNLIKEGDLVVITAGVPLGATGTTNMIRVHLVGNIILKGIGVGRGSYTGTVCIANTLKDFRERMKAGCIVVAKSIDEELAKYTTEAGALIVEEGGLTSNAVILGINFGIPVVIGVEGAVELLKDGLVITVDAEKGLIYQGEINVR</sequence>
<evidence type="ECO:0000256" key="2">
    <source>
        <dbReference type="ARBA" id="ARBA00001958"/>
    </source>
</evidence>
<dbReference type="InterPro" id="IPR036918">
    <property type="entry name" value="Pyrv_Knase_C_sf"/>
</dbReference>
<feature type="domain" description="PEP-utilising enzyme mobile" evidence="19">
    <location>
        <begin position="528"/>
        <end position="598"/>
    </location>
</feature>
<evidence type="ECO:0000256" key="8">
    <source>
        <dbReference type="ARBA" id="ARBA00022723"/>
    </source>
</evidence>
<evidence type="ECO:0000256" key="13">
    <source>
        <dbReference type="ARBA" id="ARBA00022958"/>
    </source>
</evidence>
<dbReference type="Pfam" id="PF02887">
    <property type="entry name" value="PK_C"/>
    <property type="match status" value="1"/>
</dbReference>